<dbReference type="STRING" id="206665.SAMN04488516_10612"/>
<reference evidence="3 4" key="1">
    <citation type="submission" date="2016-10" db="EMBL/GenBank/DDBJ databases">
        <authorList>
            <person name="de Groot N.N."/>
        </authorList>
    </citation>
    <scope>NUCLEOTIDE SEQUENCE [LARGE SCALE GENOMIC DNA]</scope>
    <source>
        <strain evidence="3 4">DSM 15269</strain>
    </source>
</reference>
<name>A0A1H0DV14_9BACT</name>
<dbReference type="EMBL" id="FNIN01000006">
    <property type="protein sequence ID" value="SDN73821.1"/>
    <property type="molecule type" value="Genomic_DNA"/>
</dbReference>
<evidence type="ECO:0000256" key="1">
    <source>
        <dbReference type="ARBA" id="ARBA00023004"/>
    </source>
</evidence>
<dbReference type="Proteomes" id="UP000199602">
    <property type="component" value="Unassembled WGS sequence"/>
</dbReference>
<protein>
    <submittedName>
        <fullName evidence="3">Ferrous iron transport protein A</fullName>
    </submittedName>
</protein>
<dbReference type="AlphaFoldDB" id="A0A1H0DV14"/>
<dbReference type="InterPro" id="IPR038157">
    <property type="entry name" value="FeoA_core_dom"/>
</dbReference>
<evidence type="ECO:0000259" key="2">
    <source>
        <dbReference type="SMART" id="SM00899"/>
    </source>
</evidence>
<dbReference type="InterPro" id="IPR008988">
    <property type="entry name" value="Transcriptional_repressor_C"/>
</dbReference>
<proteinExistence type="predicted"/>
<evidence type="ECO:0000313" key="3">
    <source>
        <dbReference type="EMBL" id="SDN73821.1"/>
    </source>
</evidence>
<keyword evidence="4" id="KW-1185">Reference proteome</keyword>
<feature type="domain" description="Ferrous iron transporter FeoA-like" evidence="2">
    <location>
        <begin position="5"/>
        <end position="73"/>
    </location>
</feature>
<evidence type="ECO:0000313" key="4">
    <source>
        <dbReference type="Proteomes" id="UP000199602"/>
    </source>
</evidence>
<keyword evidence="1" id="KW-0408">Iron</keyword>
<dbReference type="Gene3D" id="2.30.30.90">
    <property type="match status" value="1"/>
</dbReference>
<sequence>MMSPKPLSKFPPGTKVKIVSFCGGCRLRGRMCALGIFPGVEIEVSRSCPLQIKVKDSTLLLGKGAGEKILGIPIEE</sequence>
<dbReference type="SMART" id="SM00899">
    <property type="entry name" value="FeoA"/>
    <property type="match status" value="1"/>
</dbReference>
<dbReference type="InterPro" id="IPR007167">
    <property type="entry name" value="Fe-transptr_FeoA-like"/>
</dbReference>
<accession>A0A1H0DV14</accession>
<gene>
    <name evidence="3" type="ORF">SAMN04488516_10612</name>
</gene>
<organism evidence="3 4">
    <name type="scientific">Desulfonauticus submarinus</name>
    <dbReference type="NCBI Taxonomy" id="206665"/>
    <lineage>
        <taxon>Bacteria</taxon>
        <taxon>Pseudomonadati</taxon>
        <taxon>Thermodesulfobacteriota</taxon>
        <taxon>Desulfovibrionia</taxon>
        <taxon>Desulfovibrionales</taxon>
        <taxon>Desulfonauticaceae</taxon>
        <taxon>Desulfonauticus</taxon>
    </lineage>
</organism>
<dbReference type="GO" id="GO:0046914">
    <property type="term" value="F:transition metal ion binding"/>
    <property type="evidence" value="ECO:0007669"/>
    <property type="project" value="InterPro"/>
</dbReference>
<dbReference type="OrthoDB" id="7690445at2"/>
<dbReference type="SUPFAM" id="SSF50037">
    <property type="entry name" value="C-terminal domain of transcriptional repressors"/>
    <property type="match status" value="1"/>
</dbReference>
<dbReference type="Pfam" id="PF04023">
    <property type="entry name" value="FeoA"/>
    <property type="match status" value="1"/>
</dbReference>